<evidence type="ECO:0000259" key="8">
    <source>
        <dbReference type="PROSITE" id="PS50011"/>
    </source>
</evidence>
<feature type="region of interest" description="Disordered" evidence="7">
    <location>
        <begin position="1"/>
        <end position="57"/>
    </location>
</feature>
<dbReference type="FunFam" id="1.10.510.10:FF:000095">
    <property type="entry name" value="protein STRUBBELIG-RECEPTOR FAMILY 8"/>
    <property type="match status" value="1"/>
</dbReference>
<proteinExistence type="inferred from homology"/>
<evidence type="ECO:0000313" key="11">
    <source>
        <dbReference type="Proteomes" id="UP000012960"/>
    </source>
</evidence>
<keyword evidence="3" id="KW-0418">Kinase</keyword>
<dbReference type="PROSITE" id="PS50011">
    <property type="entry name" value="PROTEIN_KINASE_DOM"/>
    <property type="match status" value="1"/>
</dbReference>
<sequence length="384" mass="42818">MACFGSFRKKPKGAPERNSSPAVTSATTTASSSSSTSRSDGSAARKHSSISAGSTTSQKSITDLYEERAHKLHLFTFDELRNATNDFSRMNKIGEGGFGSVYKGYIRHPNGRGGRTLVAIKKLNQKGLQGHKQWLAEVQFLGVFEHPSLVKLVGYCAKDGEGGIERLLVYEYMPNKSLEDHLFKRAYPAIPWNLRLQIALGVAEGLAYLHEEQVIYRDFKASNVLLDKEFNPKLSDFGLAREGPTAGRSHVTTAVVGTYGYAAPDYVETGHLTVKSDVWSFGVVLYEILTGRRSLERNRPPNEQKLLDWVRQNPVETWRFSLIMDPRLRSEFSLGAAREIAKLANSCLAKNPKERPSMREVVECLRRAATDSNRRRTDAVSSTR</sequence>
<dbReference type="EnsemblPlants" id="Ma03_t12350.1">
    <property type="protein sequence ID" value="Ma03_p12350.1"/>
    <property type="gene ID" value="Ma03_g12350"/>
</dbReference>
<dbReference type="Gene3D" id="3.30.200.20">
    <property type="entry name" value="Phosphorylase Kinase, domain 1"/>
    <property type="match status" value="1"/>
</dbReference>
<dbReference type="InterPro" id="IPR050823">
    <property type="entry name" value="Plant_Ser_Thr_Prot_Kinase"/>
</dbReference>
<dbReference type="Gramene" id="Ma03_t12350.1">
    <property type="protein sequence ID" value="Ma03_p12350.1"/>
    <property type="gene ID" value="Ma03_g12350"/>
</dbReference>
<dbReference type="OMA" id="WVSQFAP"/>
<dbReference type="InterPro" id="IPR008271">
    <property type="entry name" value="Ser/Thr_kinase_AS"/>
</dbReference>
<reference evidence="10" key="2">
    <citation type="submission" date="2021-05" db="UniProtKB">
        <authorList>
            <consortium name="EnsemblPlants"/>
        </authorList>
    </citation>
    <scope>IDENTIFICATION</scope>
    <source>
        <strain evidence="10">subsp. malaccensis</strain>
    </source>
</reference>
<dbReference type="Proteomes" id="UP000012960">
    <property type="component" value="Unplaced"/>
</dbReference>
<dbReference type="InterPro" id="IPR017441">
    <property type="entry name" value="Protein_kinase_ATP_BS"/>
</dbReference>
<dbReference type="GO" id="GO:0004674">
    <property type="term" value="F:protein serine/threonine kinase activity"/>
    <property type="evidence" value="ECO:0007669"/>
    <property type="project" value="UniProtKB-KW"/>
</dbReference>
<feature type="domain" description="Protein kinase" evidence="8">
    <location>
        <begin position="87"/>
        <end position="370"/>
    </location>
</feature>
<feature type="binding site" evidence="5">
    <location>
        <position position="122"/>
    </location>
    <ligand>
        <name>ATP</name>
        <dbReference type="ChEBI" id="CHEBI:30616"/>
    </ligand>
</feature>
<evidence type="ECO:0000256" key="6">
    <source>
        <dbReference type="RuleBase" id="RU000304"/>
    </source>
</evidence>
<evidence type="ECO:0000256" key="7">
    <source>
        <dbReference type="SAM" id="MobiDB-lite"/>
    </source>
</evidence>
<dbReference type="AlphaFoldDB" id="A0A804IB92"/>
<dbReference type="Gramene" id="Ma03_t12350.3">
    <property type="protein sequence ID" value="Ma03_p12350.3"/>
    <property type="gene ID" value="Ma03_g12350"/>
</dbReference>
<dbReference type="SUPFAM" id="SSF56112">
    <property type="entry name" value="Protein kinase-like (PK-like)"/>
    <property type="match status" value="1"/>
</dbReference>
<dbReference type="PANTHER" id="PTHR45621">
    <property type="entry name" value="OS01G0588500 PROTEIN-RELATED"/>
    <property type="match status" value="1"/>
</dbReference>
<protein>
    <submittedName>
        <fullName evidence="9">(wild Malaysian banana) hypothetical protein</fullName>
    </submittedName>
</protein>
<evidence type="ECO:0000256" key="5">
    <source>
        <dbReference type="PROSITE-ProRule" id="PRU10141"/>
    </source>
</evidence>
<evidence type="ECO:0000256" key="2">
    <source>
        <dbReference type="ARBA" id="ARBA00022741"/>
    </source>
</evidence>
<accession>A0A804IB92</accession>
<evidence type="ECO:0000313" key="10">
    <source>
        <dbReference type="EnsemblPlants" id="Ma03_p12350.1"/>
    </source>
</evidence>
<evidence type="ECO:0000256" key="3">
    <source>
        <dbReference type="ARBA" id="ARBA00022777"/>
    </source>
</evidence>
<gene>
    <name evidence="9" type="ORF">GSMUA_215190.1</name>
</gene>
<dbReference type="Pfam" id="PF00069">
    <property type="entry name" value="Pkinase"/>
    <property type="match status" value="1"/>
</dbReference>
<dbReference type="OrthoDB" id="4062651at2759"/>
<dbReference type="EnsemblPlants" id="Ma03_t12350.3">
    <property type="protein sequence ID" value="Ma03_p12350.3"/>
    <property type="gene ID" value="Ma03_g12350"/>
</dbReference>
<name>A0A804IB92_MUSAM</name>
<dbReference type="InParanoid" id="A0A804IB92"/>
<dbReference type="EnsemblPlants" id="Ma03_t12350.2">
    <property type="protein sequence ID" value="Ma03_p12350.2"/>
    <property type="gene ID" value="Ma03_g12350"/>
</dbReference>
<evidence type="ECO:0000256" key="1">
    <source>
        <dbReference type="ARBA" id="ARBA00022679"/>
    </source>
</evidence>
<dbReference type="EMBL" id="HG996468">
    <property type="protein sequence ID" value="CAG1849933.1"/>
    <property type="molecule type" value="Genomic_DNA"/>
</dbReference>
<feature type="compositionally biased region" description="Low complexity" evidence="7">
    <location>
        <begin position="19"/>
        <end position="42"/>
    </location>
</feature>
<comment type="similarity">
    <text evidence="6">Belongs to the protein kinase superfamily.</text>
</comment>
<evidence type="ECO:0000256" key="4">
    <source>
        <dbReference type="ARBA" id="ARBA00022840"/>
    </source>
</evidence>
<keyword evidence="2 5" id="KW-0547">Nucleotide-binding</keyword>
<reference evidence="9" key="1">
    <citation type="submission" date="2021-03" db="EMBL/GenBank/DDBJ databases">
        <authorList>
            <consortium name="Genoscope - CEA"/>
            <person name="William W."/>
        </authorList>
    </citation>
    <scope>NUCLEOTIDE SEQUENCE</scope>
    <source>
        <strain evidence="9">Doubled-haploid Pahang</strain>
    </source>
</reference>
<keyword evidence="6" id="KW-0723">Serine/threonine-protein kinase</keyword>
<keyword evidence="11" id="KW-1185">Reference proteome</keyword>
<dbReference type="Gramene" id="Ma03_t12350.2">
    <property type="protein sequence ID" value="Ma03_p12350.2"/>
    <property type="gene ID" value="Ma03_g12350"/>
</dbReference>
<keyword evidence="1" id="KW-0808">Transferase</keyword>
<keyword evidence="4 5" id="KW-0067">ATP-binding</keyword>
<evidence type="ECO:0000313" key="9">
    <source>
        <dbReference type="EMBL" id="CAG1849933.1"/>
    </source>
</evidence>
<dbReference type="InterPro" id="IPR011009">
    <property type="entry name" value="Kinase-like_dom_sf"/>
</dbReference>
<dbReference type="PROSITE" id="PS00107">
    <property type="entry name" value="PROTEIN_KINASE_ATP"/>
    <property type="match status" value="1"/>
</dbReference>
<dbReference type="InterPro" id="IPR000719">
    <property type="entry name" value="Prot_kinase_dom"/>
</dbReference>
<dbReference type="CDD" id="cd14066">
    <property type="entry name" value="STKc_IRAK"/>
    <property type="match status" value="1"/>
</dbReference>
<dbReference type="PROSITE" id="PS00108">
    <property type="entry name" value="PROTEIN_KINASE_ST"/>
    <property type="match status" value="1"/>
</dbReference>
<organism evidence="10 11">
    <name type="scientific">Musa acuminata subsp. malaccensis</name>
    <name type="common">Wild banana</name>
    <name type="synonym">Musa malaccensis</name>
    <dbReference type="NCBI Taxonomy" id="214687"/>
    <lineage>
        <taxon>Eukaryota</taxon>
        <taxon>Viridiplantae</taxon>
        <taxon>Streptophyta</taxon>
        <taxon>Embryophyta</taxon>
        <taxon>Tracheophyta</taxon>
        <taxon>Spermatophyta</taxon>
        <taxon>Magnoliopsida</taxon>
        <taxon>Liliopsida</taxon>
        <taxon>Zingiberales</taxon>
        <taxon>Musaceae</taxon>
        <taxon>Musa</taxon>
    </lineage>
</organism>
<dbReference type="GO" id="GO:0005524">
    <property type="term" value="F:ATP binding"/>
    <property type="evidence" value="ECO:0007669"/>
    <property type="project" value="UniProtKB-UniRule"/>
</dbReference>
<dbReference type="Gene3D" id="1.10.510.10">
    <property type="entry name" value="Transferase(Phosphotransferase) domain 1"/>
    <property type="match status" value="1"/>
</dbReference>
<dbReference type="FunCoup" id="A0A804IB92">
    <property type="interactions" value="1"/>
</dbReference>